<keyword evidence="2" id="KW-1185">Reference proteome</keyword>
<dbReference type="HOGENOM" id="CLU_2355710_0_0_7"/>
<dbReference type="STRING" id="345632.GPICK_15980"/>
<dbReference type="KEGG" id="gpi:GPICK_15980"/>
<accession>A0A0B5BDW6</accession>
<dbReference type="AlphaFoldDB" id="A0A0B5BDW6"/>
<organism evidence="1 2">
    <name type="scientific">Geobacter pickeringii</name>
    <dbReference type="NCBI Taxonomy" id="345632"/>
    <lineage>
        <taxon>Bacteria</taxon>
        <taxon>Pseudomonadati</taxon>
        <taxon>Thermodesulfobacteriota</taxon>
        <taxon>Desulfuromonadia</taxon>
        <taxon>Geobacterales</taxon>
        <taxon>Geobacteraceae</taxon>
        <taxon>Geobacter</taxon>
    </lineage>
</organism>
<protein>
    <submittedName>
        <fullName evidence="1">Uncharacterized protein</fullName>
    </submittedName>
</protein>
<reference evidence="1 2" key="1">
    <citation type="journal article" date="2015" name="Genome Announc.">
        <title>Complete Genome of Geobacter pickeringii G13T, a Metal-Reducing Isolate from Sedimentary Kaolin Deposits.</title>
        <authorList>
            <person name="Badalamenti J.P."/>
            <person name="Bond D.R."/>
        </authorList>
    </citation>
    <scope>NUCLEOTIDE SEQUENCE [LARGE SCALE GENOMIC DNA]</scope>
    <source>
        <strain evidence="1 2">G13</strain>
    </source>
</reference>
<evidence type="ECO:0000313" key="1">
    <source>
        <dbReference type="EMBL" id="AJE04667.1"/>
    </source>
</evidence>
<dbReference type="OrthoDB" id="5479610at2"/>
<dbReference type="RefSeq" id="WP_039744879.1">
    <property type="nucleotide sequence ID" value="NZ_CP009788.1"/>
</dbReference>
<name>A0A0B5BDW6_9BACT</name>
<dbReference type="Proteomes" id="UP000057609">
    <property type="component" value="Chromosome"/>
</dbReference>
<proteinExistence type="predicted"/>
<dbReference type="EMBL" id="CP009788">
    <property type="protein sequence ID" value="AJE04667.1"/>
    <property type="molecule type" value="Genomic_DNA"/>
</dbReference>
<evidence type="ECO:0000313" key="2">
    <source>
        <dbReference type="Proteomes" id="UP000057609"/>
    </source>
</evidence>
<sequence length="96" mass="10997">MNLSSQNWAVHCLYEAVEKGLLPLDGTLHERVNRQKERRQEILAEMAGLQRQKELPLTGMGVRRIRSFCAALKEKLLEKGSNSGKEYLKLLVTEFV</sequence>
<gene>
    <name evidence="1" type="ORF">GPICK_15980</name>
</gene>